<proteinExistence type="predicted"/>
<protein>
    <submittedName>
        <fullName evidence="1">Uncharacterized protein</fullName>
    </submittedName>
</protein>
<gene>
    <name evidence="1" type="ORF">OFUS_LOCUS16156</name>
</gene>
<keyword evidence="2" id="KW-1185">Reference proteome</keyword>
<comment type="caution">
    <text evidence="1">The sequence shown here is derived from an EMBL/GenBank/DDBJ whole genome shotgun (WGS) entry which is preliminary data.</text>
</comment>
<name>A0A8J1XXQ8_OWEFU</name>
<organism evidence="1 2">
    <name type="scientific">Owenia fusiformis</name>
    <name type="common">Polychaete worm</name>
    <dbReference type="NCBI Taxonomy" id="6347"/>
    <lineage>
        <taxon>Eukaryota</taxon>
        <taxon>Metazoa</taxon>
        <taxon>Spiralia</taxon>
        <taxon>Lophotrochozoa</taxon>
        <taxon>Annelida</taxon>
        <taxon>Polychaeta</taxon>
        <taxon>Sedentaria</taxon>
        <taxon>Canalipalpata</taxon>
        <taxon>Sabellida</taxon>
        <taxon>Oweniida</taxon>
        <taxon>Oweniidae</taxon>
        <taxon>Owenia</taxon>
    </lineage>
</organism>
<evidence type="ECO:0000313" key="2">
    <source>
        <dbReference type="Proteomes" id="UP000749559"/>
    </source>
</evidence>
<dbReference type="AlphaFoldDB" id="A0A8J1XXQ8"/>
<accession>A0A8J1XXQ8</accession>
<evidence type="ECO:0000313" key="1">
    <source>
        <dbReference type="EMBL" id="CAH1791018.1"/>
    </source>
</evidence>
<dbReference type="Gene3D" id="2.10.80.10">
    <property type="entry name" value="Lipase, subunit A"/>
    <property type="match status" value="1"/>
</dbReference>
<reference evidence="1" key="1">
    <citation type="submission" date="2022-03" db="EMBL/GenBank/DDBJ databases">
        <authorList>
            <person name="Martin C."/>
        </authorList>
    </citation>
    <scope>NUCLEOTIDE SEQUENCE</scope>
</reference>
<dbReference type="EMBL" id="CAIIXF020000008">
    <property type="protein sequence ID" value="CAH1791018.1"/>
    <property type="molecule type" value="Genomic_DNA"/>
</dbReference>
<sequence length="115" mass="12162">MRGVVQTVIFLIVLATLASTIEPDRVKRCKNSKQCKNGCCLTKVQLRGKRGLDYNGGICGTFGEIGDDCLIATDGAIAPPIGTEWKCPCGDGLICDGSGQFTLPNIGEHGVCTEE</sequence>
<dbReference type="Proteomes" id="UP000749559">
    <property type="component" value="Unassembled WGS sequence"/>
</dbReference>